<protein>
    <recommendedName>
        <fullName evidence="6">O-antigen ligase-related domain-containing protein</fullName>
    </recommendedName>
</protein>
<reference evidence="7" key="2">
    <citation type="submission" date="2023-07" db="EMBL/GenBank/DDBJ databases">
        <authorList>
            <person name="Bai X.-H."/>
            <person name="Wang H.-H."/>
            <person name="Wang J."/>
            <person name="Ma M.-Y."/>
            <person name="Hu H.-H."/>
            <person name="Song Z.-L."/>
            <person name="Ma H.-G."/>
            <person name="Fan Y."/>
            <person name="Du C.-Y."/>
            <person name="Xu J.-C."/>
        </authorList>
    </citation>
    <scope>NUCLEOTIDE SEQUENCE</scope>
    <source>
        <strain evidence="7">CZ1</strain>
    </source>
</reference>
<dbReference type="InterPro" id="IPR051533">
    <property type="entry name" value="WaaL-like"/>
</dbReference>
<feature type="transmembrane region" description="Helical" evidence="5">
    <location>
        <begin position="121"/>
        <end position="143"/>
    </location>
</feature>
<evidence type="ECO:0000256" key="2">
    <source>
        <dbReference type="ARBA" id="ARBA00022692"/>
    </source>
</evidence>
<feature type="transmembrane region" description="Helical" evidence="5">
    <location>
        <begin position="163"/>
        <end position="183"/>
    </location>
</feature>
<feature type="domain" description="O-antigen ligase-related" evidence="6">
    <location>
        <begin position="198"/>
        <end position="351"/>
    </location>
</feature>
<accession>A0AA97AU85</accession>
<reference evidence="7" key="1">
    <citation type="journal article" date="2023" name="Plants (Basel)">
        <title>Genomic Analysis of Leptolyngbya boryana CZ1 Reveals Efficient Carbon Fixation Modules.</title>
        <authorList>
            <person name="Bai X."/>
            <person name="Wang H."/>
            <person name="Cheng W."/>
            <person name="Wang J."/>
            <person name="Ma M."/>
            <person name="Hu H."/>
            <person name="Song Z."/>
            <person name="Ma H."/>
            <person name="Fan Y."/>
            <person name="Du C."/>
            <person name="Xu J."/>
        </authorList>
    </citation>
    <scope>NUCLEOTIDE SEQUENCE</scope>
    <source>
        <strain evidence="7">CZ1</strain>
    </source>
</reference>
<feature type="transmembrane region" description="Helical" evidence="5">
    <location>
        <begin position="245"/>
        <end position="265"/>
    </location>
</feature>
<feature type="transmembrane region" description="Helical" evidence="5">
    <location>
        <begin position="190"/>
        <end position="207"/>
    </location>
</feature>
<evidence type="ECO:0000259" key="6">
    <source>
        <dbReference type="Pfam" id="PF04932"/>
    </source>
</evidence>
<feature type="transmembrane region" description="Helical" evidence="5">
    <location>
        <begin position="67"/>
        <end position="90"/>
    </location>
</feature>
<feature type="transmembrane region" description="Helical" evidence="5">
    <location>
        <begin position="5"/>
        <end position="24"/>
    </location>
</feature>
<evidence type="ECO:0000256" key="5">
    <source>
        <dbReference type="SAM" id="Phobius"/>
    </source>
</evidence>
<gene>
    <name evidence="7" type="ORF">Q2T42_19420</name>
</gene>
<dbReference type="PANTHER" id="PTHR37422:SF13">
    <property type="entry name" value="LIPOPOLYSACCHARIDE BIOSYNTHESIS PROTEIN PA4999-RELATED"/>
    <property type="match status" value="1"/>
</dbReference>
<sequence length="441" mass="48520">MNSKIFWSSFFFSLYLQGLSLYFYITGVVGGRSSEITAVFQCGSLLLFTLISLNIKEYRQNLLRFEFVDILMICFFVLGVIDLSVGNITYALPQNILIYFTVYSFSQFVARGLTFKQFQTIFYLSTLFAFLASALTLASHFMGVSSLVNNGARLATGSSQNPIEAGTTGAYALLMCFFLSMRATALSQKLWFLVCAIPGGFIAILSGTRSATIAIVLGVAFILGSAFLFYWKTPGSIATKQSSSSVAYNTLIALACLFFSVHSFAPTPSATAKEGLKLDKTLERIGSITAIVTNQVPDESVGDRYNRFGKATSTFLENPLTGGKIYSSGFVHNAFLQAVSDYGLLGFATYVVPFIYAVFSILKVLQLSYRKGLAYLTTEAWMITAFAVLLLIQALVLLLIHVDPYRTYLTPCIVGMLIAFSRLRIPYSSKLKTRNVSNQPI</sequence>
<feature type="transmembrane region" description="Helical" evidence="5">
    <location>
        <begin position="96"/>
        <end position="114"/>
    </location>
</feature>
<feature type="transmembrane region" description="Helical" evidence="5">
    <location>
        <begin position="380"/>
        <end position="402"/>
    </location>
</feature>
<dbReference type="RefSeq" id="WP_316426190.1">
    <property type="nucleotide sequence ID" value="NZ_CP130144.1"/>
</dbReference>
<feature type="transmembrane region" description="Helical" evidence="5">
    <location>
        <begin position="408"/>
        <end position="425"/>
    </location>
</feature>
<dbReference type="EMBL" id="CP130144">
    <property type="protein sequence ID" value="WNZ44006.1"/>
    <property type="molecule type" value="Genomic_DNA"/>
</dbReference>
<proteinExistence type="predicted"/>
<evidence type="ECO:0000256" key="3">
    <source>
        <dbReference type="ARBA" id="ARBA00022989"/>
    </source>
</evidence>
<dbReference type="AlphaFoldDB" id="A0AA97AU85"/>
<feature type="transmembrane region" description="Helical" evidence="5">
    <location>
        <begin position="36"/>
        <end position="55"/>
    </location>
</feature>
<keyword evidence="4 5" id="KW-0472">Membrane</keyword>
<comment type="subcellular location">
    <subcellularLocation>
        <location evidence="1">Membrane</location>
        <topology evidence="1">Multi-pass membrane protein</topology>
    </subcellularLocation>
</comment>
<evidence type="ECO:0000256" key="4">
    <source>
        <dbReference type="ARBA" id="ARBA00023136"/>
    </source>
</evidence>
<dbReference type="Pfam" id="PF04932">
    <property type="entry name" value="Wzy_C"/>
    <property type="match status" value="1"/>
</dbReference>
<keyword evidence="2 5" id="KW-0812">Transmembrane</keyword>
<name>A0AA97AU85_LEPBY</name>
<dbReference type="InterPro" id="IPR007016">
    <property type="entry name" value="O-antigen_ligase-rel_domated"/>
</dbReference>
<keyword evidence="3 5" id="KW-1133">Transmembrane helix</keyword>
<feature type="transmembrane region" description="Helical" evidence="5">
    <location>
        <begin position="213"/>
        <end position="233"/>
    </location>
</feature>
<evidence type="ECO:0000256" key="1">
    <source>
        <dbReference type="ARBA" id="ARBA00004141"/>
    </source>
</evidence>
<feature type="transmembrane region" description="Helical" evidence="5">
    <location>
        <begin position="342"/>
        <end position="359"/>
    </location>
</feature>
<dbReference type="PANTHER" id="PTHR37422">
    <property type="entry name" value="TEICHURONIC ACID BIOSYNTHESIS PROTEIN TUAE"/>
    <property type="match status" value="1"/>
</dbReference>
<organism evidence="7">
    <name type="scientific">Leptolyngbya boryana CZ1</name>
    <dbReference type="NCBI Taxonomy" id="3060204"/>
    <lineage>
        <taxon>Bacteria</taxon>
        <taxon>Bacillati</taxon>
        <taxon>Cyanobacteriota</taxon>
        <taxon>Cyanophyceae</taxon>
        <taxon>Leptolyngbyales</taxon>
        <taxon>Leptolyngbyaceae</taxon>
        <taxon>Leptolyngbya group</taxon>
        <taxon>Leptolyngbya</taxon>
    </lineage>
</organism>
<evidence type="ECO:0000313" key="7">
    <source>
        <dbReference type="EMBL" id="WNZ44006.1"/>
    </source>
</evidence>